<dbReference type="PANTHER" id="PTHR10060:SF15">
    <property type="entry name" value="DEOXYRIBONUCLEASE TATDN1"/>
    <property type="match status" value="1"/>
</dbReference>
<dbReference type="InterPro" id="IPR001130">
    <property type="entry name" value="TatD-like"/>
</dbReference>
<evidence type="ECO:0000256" key="6">
    <source>
        <dbReference type="ARBA" id="ARBA00045223"/>
    </source>
</evidence>
<comment type="similarity">
    <text evidence="1">Belongs to the metallo-dependent hydrolases superfamily. TatD-type hydrolase family.</text>
</comment>
<dbReference type="InterPro" id="IPR032466">
    <property type="entry name" value="Metal_Hydrolase"/>
</dbReference>
<dbReference type="PIRSF" id="PIRSF005902">
    <property type="entry name" value="DNase_TatD"/>
    <property type="match status" value="1"/>
</dbReference>
<keyword evidence="3" id="KW-0479">Metal-binding</keyword>
<keyword evidence="8" id="KW-1185">Reference proteome</keyword>
<dbReference type="PROSITE" id="PS01090">
    <property type="entry name" value="TATD_2"/>
    <property type="match status" value="1"/>
</dbReference>
<proteinExistence type="inferred from homology"/>
<keyword evidence="2" id="KW-0540">Nuclease</keyword>
<dbReference type="InterPro" id="IPR018228">
    <property type="entry name" value="DNase_TatD-rel_CS"/>
</dbReference>
<dbReference type="SUPFAM" id="SSF51556">
    <property type="entry name" value="Metallo-dependent hydrolases"/>
    <property type="match status" value="1"/>
</dbReference>
<keyword evidence="4" id="KW-0378">Hydrolase</keyword>
<dbReference type="Gene3D" id="3.20.20.140">
    <property type="entry name" value="Metal-dependent hydrolases"/>
    <property type="match status" value="1"/>
</dbReference>
<evidence type="ECO:0000313" key="7">
    <source>
        <dbReference type="EMBL" id="BES99928.1"/>
    </source>
</evidence>
<evidence type="ECO:0000256" key="1">
    <source>
        <dbReference type="ARBA" id="ARBA00009275"/>
    </source>
</evidence>
<evidence type="ECO:0000256" key="3">
    <source>
        <dbReference type="ARBA" id="ARBA00022723"/>
    </source>
</evidence>
<organism evidence="7 8">
    <name type="scientific">Nesidiocoris tenuis</name>
    <dbReference type="NCBI Taxonomy" id="355587"/>
    <lineage>
        <taxon>Eukaryota</taxon>
        <taxon>Metazoa</taxon>
        <taxon>Ecdysozoa</taxon>
        <taxon>Arthropoda</taxon>
        <taxon>Hexapoda</taxon>
        <taxon>Insecta</taxon>
        <taxon>Pterygota</taxon>
        <taxon>Neoptera</taxon>
        <taxon>Paraneoptera</taxon>
        <taxon>Hemiptera</taxon>
        <taxon>Heteroptera</taxon>
        <taxon>Panheteroptera</taxon>
        <taxon>Cimicomorpha</taxon>
        <taxon>Miridae</taxon>
        <taxon>Dicyphina</taxon>
        <taxon>Nesidiocoris</taxon>
    </lineage>
</organism>
<evidence type="ECO:0000256" key="2">
    <source>
        <dbReference type="ARBA" id="ARBA00022722"/>
    </source>
</evidence>
<dbReference type="CDD" id="cd01310">
    <property type="entry name" value="TatD_DNAse"/>
    <property type="match status" value="1"/>
</dbReference>
<dbReference type="EMBL" id="AP028919">
    <property type="protein sequence ID" value="BES99928.1"/>
    <property type="molecule type" value="Genomic_DNA"/>
</dbReference>
<dbReference type="Proteomes" id="UP001307889">
    <property type="component" value="Chromosome 11"/>
</dbReference>
<dbReference type="PANTHER" id="PTHR10060">
    <property type="entry name" value="TATD FAMILY DEOXYRIBONUCLEASE"/>
    <property type="match status" value="1"/>
</dbReference>
<accession>A0ABN7B6B4</accession>
<dbReference type="Pfam" id="PF01026">
    <property type="entry name" value="TatD_DNase"/>
    <property type="match status" value="1"/>
</dbReference>
<protein>
    <recommendedName>
        <fullName evidence="5">Deoxyribonuclease TATDN1</fullName>
    </recommendedName>
</protein>
<comment type="function">
    <text evidence="6">Deoxyribonuclease which catalyzes (in vitro) the decatenation of kinetoplast DNA, which are circular DNA catenated to each other, producing linear DNA molecules. Plays an important role in chromosomal segregation and cell cycle progression during eye development probably via its DNA decatenation activity.</text>
</comment>
<reference evidence="7 8" key="1">
    <citation type="submission" date="2023-09" db="EMBL/GenBank/DDBJ databases">
        <title>Nesidiocoris tenuis whole genome shotgun sequence.</title>
        <authorList>
            <person name="Shibata T."/>
            <person name="Shimoda M."/>
            <person name="Kobayashi T."/>
            <person name="Uehara T."/>
        </authorList>
    </citation>
    <scope>NUCLEOTIDE SEQUENCE [LARGE SCALE GENOMIC DNA]</scope>
    <source>
        <strain evidence="7 8">Japan</strain>
    </source>
</reference>
<dbReference type="InterPro" id="IPR050891">
    <property type="entry name" value="TatD-type_Hydrolase"/>
</dbReference>
<gene>
    <name evidence="7" type="ORF">NTJ_12740</name>
</gene>
<name>A0ABN7B6B4_9HEMI</name>
<evidence type="ECO:0000313" key="8">
    <source>
        <dbReference type="Proteomes" id="UP001307889"/>
    </source>
</evidence>
<sequence length="299" mass="33765">MSRRRFIEIGANLTDSMYQGVYHGSTRHAPDLDRVLLRSWDSGIEKIIITGASLTASKFAIEMANTDEELYCTVGCHPTHASEFEDESLNKGSPDDYLNALESLIVSNPEKVVALGECGLDYDRLQFCPKETQLKYFKKQLELAQKLKIPVFLHCRAAFDDFYRLVTEYPVSGVVHSFDGTLENAKSFIDLGLDIGINGCSLKTEQNLSVVKEIPSKSLHLETDCPYCDIRPTHAGFKHVKTKFETSKKWRPNALLKGRNEPCTIAQVLEVMAAIRNEDEVTLCDQIFNNTLRLFFSKK</sequence>
<evidence type="ECO:0000256" key="5">
    <source>
        <dbReference type="ARBA" id="ARBA00039767"/>
    </source>
</evidence>
<evidence type="ECO:0000256" key="4">
    <source>
        <dbReference type="ARBA" id="ARBA00022801"/>
    </source>
</evidence>